<dbReference type="Gene3D" id="3.30.2310.20">
    <property type="entry name" value="RelE-like"/>
    <property type="match status" value="1"/>
</dbReference>
<accession>A0ABX0XEH5</accession>
<evidence type="ECO:0000313" key="2">
    <source>
        <dbReference type="EMBL" id="NJC27500.1"/>
    </source>
</evidence>
<keyword evidence="1" id="KW-1277">Toxin-antitoxin system</keyword>
<protein>
    <submittedName>
        <fullName evidence="2">Plasmid stabilization system protein ParE</fullName>
    </submittedName>
</protein>
<dbReference type="Proteomes" id="UP000770785">
    <property type="component" value="Unassembled WGS sequence"/>
</dbReference>
<dbReference type="InterPro" id="IPR035093">
    <property type="entry name" value="RelE/ParE_toxin_dom_sf"/>
</dbReference>
<dbReference type="EMBL" id="JAATJH010000005">
    <property type="protein sequence ID" value="NJC27500.1"/>
    <property type="molecule type" value="Genomic_DNA"/>
</dbReference>
<sequence>MVGKVFKVVFSPKARRRLNQITDYLEEVASKAVARKVRNNILDAADKLKQLPASKPILPDTEDVPFEVRYAKSYSYKLIFRIETTADTVRILNISHDAEDPDRISNDL</sequence>
<dbReference type="Pfam" id="PF05016">
    <property type="entry name" value="ParE_toxin"/>
    <property type="match status" value="1"/>
</dbReference>
<name>A0ABX0XEH5_9BACT</name>
<organism evidence="2 3">
    <name type="scientific">Neolewinella antarctica</name>
    <dbReference type="NCBI Taxonomy" id="442734"/>
    <lineage>
        <taxon>Bacteria</taxon>
        <taxon>Pseudomonadati</taxon>
        <taxon>Bacteroidota</taxon>
        <taxon>Saprospiria</taxon>
        <taxon>Saprospirales</taxon>
        <taxon>Lewinellaceae</taxon>
        <taxon>Neolewinella</taxon>
    </lineage>
</organism>
<dbReference type="RefSeq" id="WP_168038658.1">
    <property type="nucleotide sequence ID" value="NZ_JAATJH010000005.1"/>
</dbReference>
<evidence type="ECO:0000313" key="3">
    <source>
        <dbReference type="Proteomes" id="UP000770785"/>
    </source>
</evidence>
<proteinExistence type="predicted"/>
<comment type="caution">
    <text evidence="2">The sequence shown here is derived from an EMBL/GenBank/DDBJ whole genome shotgun (WGS) entry which is preliminary data.</text>
</comment>
<evidence type="ECO:0000256" key="1">
    <source>
        <dbReference type="ARBA" id="ARBA00022649"/>
    </source>
</evidence>
<reference evidence="2 3" key="1">
    <citation type="submission" date="2020-03" db="EMBL/GenBank/DDBJ databases">
        <title>Genomic Encyclopedia of Type Strains, Phase IV (KMG-IV): sequencing the most valuable type-strain genomes for metagenomic binning, comparative biology and taxonomic classification.</title>
        <authorList>
            <person name="Goeker M."/>
        </authorList>
    </citation>
    <scope>NUCLEOTIDE SEQUENCE [LARGE SCALE GENOMIC DNA]</scope>
    <source>
        <strain evidence="2 3">DSM 105096</strain>
    </source>
</reference>
<dbReference type="InterPro" id="IPR007712">
    <property type="entry name" value="RelE/ParE_toxin"/>
</dbReference>
<keyword evidence="3" id="KW-1185">Reference proteome</keyword>
<gene>
    <name evidence="2" type="ORF">GGR27_003017</name>
</gene>